<dbReference type="PANTHER" id="PTHR43657">
    <property type="entry name" value="TRYPTOPHAN RNA-BINDING ATTENUATOR PROTEIN-LIKE PROTEIN"/>
    <property type="match status" value="1"/>
</dbReference>
<reference evidence="1 2" key="1">
    <citation type="submission" date="2024-09" db="EMBL/GenBank/DDBJ databases">
        <authorList>
            <person name="Sun Q."/>
            <person name="Mori K."/>
        </authorList>
    </citation>
    <scope>NUCLEOTIDE SEQUENCE [LARGE SCALE GENOMIC DNA]</scope>
    <source>
        <strain evidence="1 2">TBRC 7907</strain>
    </source>
</reference>
<dbReference type="Pfam" id="PF01987">
    <property type="entry name" value="AIM24"/>
    <property type="match status" value="1"/>
</dbReference>
<protein>
    <submittedName>
        <fullName evidence="1">TIGR00266 family protein</fullName>
    </submittedName>
</protein>
<dbReference type="Gene3D" id="3.60.160.10">
    <property type="entry name" value="Mitochondrial biogenesis AIM24"/>
    <property type="match status" value="1"/>
</dbReference>
<accession>A0ABV5ZYQ9</accession>
<dbReference type="EMBL" id="JBHLZU010000018">
    <property type="protein sequence ID" value="MFB9906052.1"/>
    <property type="molecule type" value="Genomic_DNA"/>
</dbReference>
<proteinExistence type="predicted"/>
<dbReference type="InterPro" id="IPR016031">
    <property type="entry name" value="Trp_RNA-bd_attenuator-like_dom"/>
</dbReference>
<dbReference type="NCBIfam" id="TIGR00266">
    <property type="entry name" value="TIGR00266 family protein"/>
    <property type="match status" value="1"/>
</dbReference>
<dbReference type="InterPro" id="IPR002838">
    <property type="entry name" value="AIM24"/>
</dbReference>
<keyword evidence="2" id="KW-1185">Reference proteome</keyword>
<dbReference type="RefSeq" id="WP_377853714.1">
    <property type="nucleotide sequence ID" value="NZ_JBHLZU010000018.1"/>
</dbReference>
<dbReference type="InterPro" id="IPR036983">
    <property type="entry name" value="AIM24_sf"/>
</dbReference>
<evidence type="ECO:0000313" key="1">
    <source>
        <dbReference type="EMBL" id="MFB9906052.1"/>
    </source>
</evidence>
<dbReference type="Proteomes" id="UP001589693">
    <property type="component" value="Unassembled WGS sequence"/>
</dbReference>
<sequence>MQVRTRHTPNFGVARLILAPSEPVRSEPGSMVATSYGVAVEQRASAALLKSLTKAGWGADPVPSATYTAPPQGGWVDVAPHLPGDLHVVDLTGAAGGGWCVARSRWLASAATVLLDNAWPGFRSLFGADSGFLVHVGGQGPLVLSCFGALDVITLQAGELVTVDSGHLVGYSDGVQARLRALSQSGPQSIKTGEGLVFDFAGPGEVLTQTRNPRTLASSLHSAGGGSRL</sequence>
<comment type="caution">
    <text evidence="1">The sequence shown here is derived from an EMBL/GenBank/DDBJ whole genome shotgun (WGS) entry which is preliminary data.</text>
</comment>
<gene>
    <name evidence="1" type="ORF">ACFFQA_19115</name>
</gene>
<dbReference type="SUPFAM" id="SSF51219">
    <property type="entry name" value="TRAP-like"/>
    <property type="match status" value="1"/>
</dbReference>
<organism evidence="1 2">
    <name type="scientific">Allokutzneria oryzae</name>
    <dbReference type="NCBI Taxonomy" id="1378989"/>
    <lineage>
        <taxon>Bacteria</taxon>
        <taxon>Bacillati</taxon>
        <taxon>Actinomycetota</taxon>
        <taxon>Actinomycetes</taxon>
        <taxon>Pseudonocardiales</taxon>
        <taxon>Pseudonocardiaceae</taxon>
        <taxon>Allokutzneria</taxon>
    </lineage>
</organism>
<evidence type="ECO:0000313" key="2">
    <source>
        <dbReference type="Proteomes" id="UP001589693"/>
    </source>
</evidence>
<dbReference type="PANTHER" id="PTHR43657:SF1">
    <property type="entry name" value="ALTERED INHERITANCE OF MITOCHONDRIA PROTEIN 24, MITOCHONDRIAL"/>
    <property type="match status" value="1"/>
</dbReference>
<name>A0ABV5ZYQ9_9PSEU</name>